<dbReference type="Pfam" id="PF04749">
    <property type="entry name" value="PLAC8"/>
    <property type="match status" value="1"/>
</dbReference>
<dbReference type="RefSeq" id="XP_009540028.1">
    <property type="nucleotide sequence ID" value="XM_009541733.1"/>
</dbReference>
<keyword evidence="1" id="KW-0812">Transmembrane</keyword>
<keyword evidence="1" id="KW-0472">Membrane</keyword>
<gene>
    <name evidence="2" type="ORF">PHYSODRAFT_343194</name>
</gene>
<evidence type="ECO:0000256" key="1">
    <source>
        <dbReference type="SAM" id="Phobius"/>
    </source>
</evidence>
<dbReference type="InParanoid" id="G5AIX7"/>
<name>G5AIX7_PHYSP</name>
<dbReference type="AlphaFoldDB" id="G5AIX7"/>
<dbReference type="PANTHER" id="PTHR15907">
    <property type="entry name" value="DUF614 FAMILY PROTEIN-RELATED"/>
    <property type="match status" value="1"/>
</dbReference>
<protein>
    <recommendedName>
        <fullName evidence="4">PLAC8 family protein</fullName>
    </recommendedName>
</protein>
<keyword evidence="3" id="KW-1185">Reference proteome</keyword>
<dbReference type="STRING" id="1094619.G5AIX7"/>
<evidence type="ECO:0000313" key="2">
    <source>
        <dbReference type="EMBL" id="EGZ04532.1"/>
    </source>
</evidence>
<dbReference type="EMBL" id="JH159180">
    <property type="protein sequence ID" value="EGZ04532.1"/>
    <property type="molecule type" value="Genomic_DNA"/>
</dbReference>
<evidence type="ECO:0000313" key="3">
    <source>
        <dbReference type="Proteomes" id="UP000002640"/>
    </source>
</evidence>
<dbReference type="OMA" id="NEYSHAG"/>
<keyword evidence="1" id="KW-1133">Transmembrane helix</keyword>
<dbReference type="NCBIfam" id="TIGR01571">
    <property type="entry name" value="A_thal_Cys_rich"/>
    <property type="match status" value="1"/>
</dbReference>
<evidence type="ECO:0008006" key="4">
    <source>
        <dbReference type="Google" id="ProtNLM"/>
    </source>
</evidence>
<dbReference type="Proteomes" id="UP000002640">
    <property type="component" value="Unassembled WGS sequence"/>
</dbReference>
<sequence length="315" mass="34619">MAAAAQNDQHYAIKVAVDRNEGQFTTGEWEVGLCGCCTDCVPNCLMTSFCPCVSMAQISARLGMMEYCCALLVYLVLLPATGGCATAVWLCMARKETRERFEIPGGCCGDYLASFCWGCCAMAQPQELQAWKLRLRPARHTPGLRARLTRQQETEKTFINRLEASFHNSDATTRTKSKRFQCTMGGEQDVPYAIHVEDEPTSKDDQGITVGKWEVGFCGCCTHMVPNCLMYDLALVLFILLFVLSGGVGGIVGAIWLCQARTQTRERFQIPGSCCGDCMVSFCCAMAQLATHIKSYKPGDCSFGPQDTLAAYQRA</sequence>
<dbReference type="KEGG" id="psoj:PHYSODRAFT_343194"/>
<reference evidence="2 3" key="1">
    <citation type="journal article" date="2006" name="Science">
        <title>Phytophthora genome sequences uncover evolutionary origins and mechanisms of pathogenesis.</title>
        <authorList>
            <person name="Tyler B.M."/>
            <person name="Tripathy S."/>
            <person name="Zhang X."/>
            <person name="Dehal P."/>
            <person name="Jiang R.H."/>
            <person name="Aerts A."/>
            <person name="Arredondo F.D."/>
            <person name="Baxter L."/>
            <person name="Bensasson D."/>
            <person name="Beynon J.L."/>
            <person name="Chapman J."/>
            <person name="Damasceno C.M."/>
            <person name="Dorrance A.E."/>
            <person name="Dou D."/>
            <person name="Dickerman A.W."/>
            <person name="Dubchak I.L."/>
            <person name="Garbelotto M."/>
            <person name="Gijzen M."/>
            <person name="Gordon S.G."/>
            <person name="Govers F."/>
            <person name="Grunwald N.J."/>
            <person name="Huang W."/>
            <person name="Ivors K.L."/>
            <person name="Jones R.W."/>
            <person name="Kamoun S."/>
            <person name="Krampis K."/>
            <person name="Lamour K.H."/>
            <person name="Lee M.K."/>
            <person name="McDonald W.H."/>
            <person name="Medina M."/>
            <person name="Meijer H.J."/>
            <person name="Nordberg E.K."/>
            <person name="Maclean D.J."/>
            <person name="Ospina-Giraldo M.D."/>
            <person name="Morris P.F."/>
            <person name="Phuntumart V."/>
            <person name="Putnam N.H."/>
            <person name="Rash S."/>
            <person name="Rose J.K."/>
            <person name="Sakihama Y."/>
            <person name="Salamov A.A."/>
            <person name="Savidor A."/>
            <person name="Scheuring C.F."/>
            <person name="Smith B.M."/>
            <person name="Sobral B.W."/>
            <person name="Terry A."/>
            <person name="Torto-Alalibo T.A."/>
            <person name="Win J."/>
            <person name="Xu Z."/>
            <person name="Zhang H."/>
            <person name="Grigoriev I.V."/>
            <person name="Rokhsar D.S."/>
            <person name="Boore J.L."/>
        </authorList>
    </citation>
    <scope>NUCLEOTIDE SEQUENCE [LARGE SCALE GENOMIC DNA]</scope>
    <source>
        <strain evidence="2 3">P6497</strain>
    </source>
</reference>
<accession>G5AIX7</accession>
<proteinExistence type="predicted"/>
<feature type="transmembrane region" description="Helical" evidence="1">
    <location>
        <begin position="233"/>
        <end position="257"/>
    </location>
</feature>
<dbReference type="InterPro" id="IPR006461">
    <property type="entry name" value="PLAC_motif_containing"/>
</dbReference>
<organism evidence="2 3">
    <name type="scientific">Phytophthora sojae (strain P6497)</name>
    <name type="common">Soybean stem and root rot agent</name>
    <name type="synonym">Phytophthora megasperma f. sp. glycines</name>
    <dbReference type="NCBI Taxonomy" id="1094619"/>
    <lineage>
        <taxon>Eukaryota</taxon>
        <taxon>Sar</taxon>
        <taxon>Stramenopiles</taxon>
        <taxon>Oomycota</taxon>
        <taxon>Peronosporomycetes</taxon>
        <taxon>Peronosporales</taxon>
        <taxon>Peronosporaceae</taxon>
        <taxon>Phytophthora</taxon>
    </lineage>
</organism>
<dbReference type="GeneID" id="20648483"/>
<feature type="transmembrane region" description="Helical" evidence="1">
    <location>
        <begin position="71"/>
        <end position="92"/>
    </location>
</feature>